<name>A0A0F9EB68_9ZZZZ</name>
<proteinExistence type="predicted"/>
<dbReference type="EMBL" id="LAZR01028165">
    <property type="protein sequence ID" value="KKL63451.1"/>
    <property type="molecule type" value="Genomic_DNA"/>
</dbReference>
<reference evidence="1" key="1">
    <citation type="journal article" date="2015" name="Nature">
        <title>Complex archaea that bridge the gap between prokaryotes and eukaryotes.</title>
        <authorList>
            <person name="Spang A."/>
            <person name="Saw J.H."/>
            <person name="Jorgensen S.L."/>
            <person name="Zaremba-Niedzwiedzka K."/>
            <person name="Martijn J."/>
            <person name="Lind A.E."/>
            <person name="van Eijk R."/>
            <person name="Schleper C."/>
            <person name="Guy L."/>
            <person name="Ettema T.J."/>
        </authorList>
    </citation>
    <scope>NUCLEOTIDE SEQUENCE</scope>
</reference>
<gene>
    <name evidence="1" type="ORF">LCGC14_2174990</name>
</gene>
<dbReference type="AlphaFoldDB" id="A0A0F9EB68"/>
<protein>
    <submittedName>
        <fullName evidence="1">Uncharacterized protein</fullName>
    </submittedName>
</protein>
<comment type="caution">
    <text evidence="1">The sequence shown here is derived from an EMBL/GenBank/DDBJ whole genome shotgun (WGS) entry which is preliminary data.</text>
</comment>
<evidence type="ECO:0000313" key="1">
    <source>
        <dbReference type="EMBL" id="KKL63451.1"/>
    </source>
</evidence>
<sequence>MNAKASSIRTFIVVMLAALYLAFPVYAGVSVPDSLLTGGHVTLGSAQTITGSKTFADSKKACFGDNDDMCIYWDGTLGYIEFASAGDLLEASSAHLRCPVYPRSYKARASRR</sequence>
<accession>A0A0F9EB68</accession>
<organism evidence="1">
    <name type="scientific">marine sediment metagenome</name>
    <dbReference type="NCBI Taxonomy" id="412755"/>
    <lineage>
        <taxon>unclassified sequences</taxon>
        <taxon>metagenomes</taxon>
        <taxon>ecological metagenomes</taxon>
    </lineage>
</organism>